<dbReference type="SUPFAM" id="SSF52980">
    <property type="entry name" value="Restriction endonuclease-like"/>
    <property type="match status" value="1"/>
</dbReference>
<dbReference type="GO" id="GO:0005829">
    <property type="term" value="C:cytosol"/>
    <property type="evidence" value="ECO:0007669"/>
    <property type="project" value="TreeGrafter"/>
</dbReference>
<dbReference type="Gene3D" id="3.40.1350.10">
    <property type="match status" value="1"/>
</dbReference>
<dbReference type="SMART" id="SM00487">
    <property type="entry name" value="DEXDc"/>
    <property type="match status" value="1"/>
</dbReference>
<dbReference type="InterPro" id="IPR050742">
    <property type="entry name" value="Helicase_Restrict-Modif_Enz"/>
</dbReference>
<dbReference type="InterPro" id="IPR006935">
    <property type="entry name" value="Helicase/UvrB_N"/>
</dbReference>
<dbReference type="PANTHER" id="PTHR47396">
    <property type="entry name" value="TYPE I RESTRICTION ENZYME ECOKI R PROTEIN"/>
    <property type="match status" value="1"/>
</dbReference>
<comment type="caution">
    <text evidence="2">The sequence shown here is derived from an EMBL/GenBank/DDBJ whole genome shotgun (WGS) entry which is preliminary data.</text>
</comment>
<dbReference type="GO" id="GO:0005524">
    <property type="term" value="F:ATP binding"/>
    <property type="evidence" value="ECO:0007669"/>
    <property type="project" value="InterPro"/>
</dbReference>
<evidence type="ECO:0000259" key="1">
    <source>
        <dbReference type="PROSITE" id="PS51192"/>
    </source>
</evidence>
<dbReference type="Gene3D" id="3.40.50.300">
    <property type="entry name" value="P-loop containing nucleotide triphosphate hydrolases"/>
    <property type="match status" value="1"/>
</dbReference>
<sequence length="336" mass="37942">MQSTAERGRLLEIATKLYLEEKGFTVYFWQEWASQKGLSLQDTGIDLVAEKDGELYAVQCKNWSREVSWRDVGTFVGSLWRKDINFKGGYLVARSISKEVEREIKRLGKEIIPVSVDELSEYLEQAKALLEGKPLIKEKKQLRPYQEQAVQSVLEGFQSKDRGKLIMPPGTGKTLVALRVAESFGVGKLILFLCPSIALLDQSIKAWFRDSELPIHAYAVVSDRGVGKDDELNSISLLSFPATTSAEELLSAFRLEEDKLNVIFSTYQSLDVIKSAQGRGLPEFDLIICDEAHRTAGVSKREETNFKLVHSNEHIKGKKRVPLCIDRYFTVYANLT</sequence>
<dbReference type="InterPro" id="IPR011856">
    <property type="entry name" value="tRNA_endonuc-like_dom_sf"/>
</dbReference>
<accession>A0A7C5X1G3</accession>
<dbReference type="GO" id="GO:0003677">
    <property type="term" value="F:DNA binding"/>
    <property type="evidence" value="ECO:0007669"/>
    <property type="project" value="InterPro"/>
</dbReference>
<dbReference type="Pfam" id="PF13156">
    <property type="entry name" value="Mrr_cat_2"/>
    <property type="match status" value="1"/>
</dbReference>
<dbReference type="PANTHER" id="PTHR47396:SF1">
    <property type="entry name" value="ATP-DEPENDENT HELICASE IRC3-RELATED"/>
    <property type="match status" value="1"/>
</dbReference>
<dbReference type="EMBL" id="DSAC01000081">
    <property type="protein sequence ID" value="HHO74295.1"/>
    <property type="molecule type" value="Genomic_DNA"/>
</dbReference>
<dbReference type="InterPro" id="IPR011335">
    <property type="entry name" value="Restrct_endonuc-II-like"/>
</dbReference>
<proteinExistence type="predicted"/>
<dbReference type="GO" id="GO:0016787">
    <property type="term" value="F:hydrolase activity"/>
    <property type="evidence" value="ECO:0007669"/>
    <property type="project" value="InterPro"/>
</dbReference>
<gene>
    <name evidence="2" type="ORF">ENN04_06650</name>
</gene>
<dbReference type="SUPFAM" id="SSF52540">
    <property type="entry name" value="P-loop containing nucleoside triphosphate hydrolases"/>
    <property type="match status" value="1"/>
</dbReference>
<dbReference type="Pfam" id="PF04851">
    <property type="entry name" value="ResIII"/>
    <property type="match status" value="1"/>
</dbReference>
<organism evidence="2">
    <name type="scientific">Thermocrinis ruber</name>
    <dbReference type="NCBI Taxonomy" id="75906"/>
    <lineage>
        <taxon>Bacteria</taxon>
        <taxon>Pseudomonadati</taxon>
        <taxon>Aquificota</taxon>
        <taxon>Aquificia</taxon>
        <taxon>Aquificales</taxon>
        <taxon>Aquificaceae</taxon>
        <taxon>Thermocrinis</taxon>
    </lineage>
</organism>
<reference evidence="2" key="1">
    <citation type="journal article" date="2020" name="mSystems">
        <title>Genome- and Community-Level Interaction Insights into Carbon Utilization and Element Cycling Functions of Hydrothermarchaeota in Hydrothermal Sediment.</title>
        <authorList>
            <person name="Zhou Z."/>
            <person name="Liu Y."/>
            <person name="Xu W."/>
            <person name="Pan J."/>
            <person name="Luo Z.H."/>
            <person name="Li M."/>
        </authorList>
    </citation>
    <scope>NUCLEOTIDE SEQUENCE [LARGE SCALE GENOMIC DNA]</scope>
    <source>
        <strain evidence="2">SpSt-114</strain>
    </source>
</reference>
<dbReference type="AlphaFoldDB" id="A0A7C5X1G3"/>
<dbReference type="InterPro" id="IPR027417">
    <property type="entry name" value="P-loop_NTPase"/>
</dbReference>
<feature type="domain" description="Helicase ATP-binding" evidence="1">
    <location>
        <begin position="154"/>
        <end position="309"/>
    </location>
</feature>
<dbReference type="InterPro" id="IPR014001">
    <property type="entry name" value="Helicase_ATP-bd"/>
</dbReference>
<evidence type="ECO:0000313" key="2">
    <source>
        <dbReference type="EMBL" id="HHO74295.1"/>
    </source>
</evidence>
<dbReference type="InterPro" id="IPR039442">
    <property type="entry name" value="Mrr-like_dom"/>
</dbReference>
<protein>
    <recommendedName>
        <fullName evidence="1">Helicase ATP-binding domain-containing protein</fullName>
    </recommendedName>
</protein>
<name>A0A7C5X1G3_9AQUI</name>
<dbReference type="PROSITE" id="PS51192">
    <property type="entry name" value="HELICASE_ATP_BIND_1"/>
    <property type="match status" value="1"/>
</dbReference>